<evidence type="ECO:0000313" key="3">
    <source>
        <dbReference type="EMBL" id="JAQ00501.1"/>
    </source>
</evidence>
<evidence type="ECO:0000259" key="1">
    <source>
        <dbReference type="PROSITE" id="PS50191"/>
    </source>
</evidence>
<accession>A0A0K8S948</accession>
<dbReference type="EMBL" id="GBRD01016551">
    <property type="protein sequence ID" value="JAG49275.1"/>
    <property type="molecule type" value="Transcribed_RNA"/>
</dbReference>
<gene>
    <name evidence="3" type="primary">Ttpa_5</name>
    <name evidence="3" type="ORF">g.55882</name>
</gene>
<dbReference type="SMART" id="SM00516">
    <property type="entry name" value="SEC14"/>
    <property type="match status" value="1"/>
</dbReference>
<dbReference type="InterPro" id="IPR036865">
    <property type="entry name" value="CRAL-TRIO_dom_sf"/>
</dbReference>
<protein>
    <submittedName>
        <fullName evidence="3">Alpha-tocopherol transfer protein</fullName>
    </submittedName>
</protein>
<reference evidence="3" key="2">
    <citation type="journal article" date="2016" name="Gigascience">
        <title>De novo construction of an expanded transcriptome assembly for the western tarnished plant bug, Lygus hesperus.</title>
        <authorList>
            <person name="Tassone E.E."/>
            <person name="Geib S.M."/>
            <person name="Hall B."/>
            <person name="Fabrick J.A."/>
            <person name="Brent C.S."/>
            <person name="Hull J.J."/>
        </authorList>
    </citation>
    <scope>NUCLEOTIDE SEQUENCE</scope>
</reference>
<sequence>MSMEPLTVQQEERILTEIGYSRDQLKSDLKDLREWMANQHHFPPSAHEETDIFYSNFLVGSKGSMETAKKKLDMYYSLREKGDVFTDRGNPAYLDANRESVTIANLEKNDPDGSRIYLAKLTNPEKLSPLIYFKAVVMFFEHRLRRDGILGREIYILDARGLSMSHVLLIPPSAFRSWITFFLEVYPLRVKKIIVANTPSVVAAAINNLFLPLVSKKIKERYIISKDSVEKNVDFVHLLPKDYEGGQGKQLETLGDEWCEALKRTQRELKDRFQEEVDEDKRPKLNGFVSNPHFGLHGSIKTLVID</sequence>
<proteinExistence type="predicted"/>
<dbReference type="Pfam" id="PF00650">
    <property type="entry name" value="CRAL_TRIO"/>
    <property type="match status" value="1"/>
</dbReference>
<dbReference type="Gene3D" id="3.40.525.10">
    <property type="entry name" value="CRAL-TRIO lipid binding domain"/>
    <property type="match status" value="1"/>
</dbReference>
<organism evidence="2">
    <name type="scientific">Lygus hesperus</name>
    <name type="common">Western plant bug</name>
    <dbReference type="NCBI Taxonomy" id="30085"/>
    <lineage>
        <taxon>Eukaryota</taxon>
        <taxon>Metazoa</taxon>
        <taxon>Ecdysozoa</taxon>
        <taxon>Arthropoda</taxon>
        <taxon>Hexapoda</taxon>
        <taxon>Insecta</taxon>
        <taxon>Pterygota</taxon>
        <taxon>Neoptera</taxon>
        <taxon>Paraneoptera</taxon>
        <taxon>Hemiptera</taxon>
        <taxon>Heteroptera</taxon>
        <taxon>Panheteroptera</taxon>
        <taxon>Cimicomorpha</taxon>
        <taxon>Miridae</taxon>
        <taxon>Mirini</taxon>
        <taxon>Lygus</taxon>
    </lineage>
</organism>
<dbReference type="SUPFAM" id="SSF52087">
    <property type="entry name" value="CRAL/TRIO domain"/>
    <property type="match status" value="1"/>
</dbReference>
<dbReference type="PANTHER" id="PTHR10174">
    <property type="entry name" value="ALPHA-TOCOPHEROL TRANSFER PROTEIN-RELATED"/>
    <property type="match status" value="1"/>
</dbReference>
<dbReference type="PANTHER" id="PTHR10174:SF222">
    <property type="entry name" value="GH10083P-RELATED"/>
    <property type="match status" value="1"/>
</dbReference>
<dbReference type="EMBL" id="GDHC01018128">
    <property type="protein sequence ID" value="JAQ00501.1"/>
    <property type="molecule type" value="Transcribed_RNA"/>
</dbReference>
<dbReference type="PROSITE" id="PS50191">
    <property type="entry name" value="CRAL_TRIO"/>
    <property type="match status" value="1"/>
</dbReference>
<dbReference type="GO" id="GO:1902936">
    <property type="term" value="F:phosphatidylinositol bisphosphate binding"/>
    <property type="evidence" value="ECO:0007669"/>
    <property type="project" value="TreeGrafter"/>
</dbReference>
<dbReference type="GO" id="GO:0016020">
    <property type="term" value="C:membrane"/>
    <property type="evidence" value="ECO:0007669"/>
    <property type="project" value="TreeGrafter"/>
</dbReference>
<name>A0A0K8S948_LYGHE</name>
<evidence type="ECO:0000313" key="2">
    <source>
        <dbReference type="EMBL" id="JAG49275.1"/>
    </source>
</evidence>
<dbReference type="InterPro" id="IPR036273">
    <property type="entry name" value="CRAL/TRIO_N_dom_sf"/>
</dbReference>
<dbReference type="AlphaFoldDB" id="A0A0K8S948"/>
<dbReference type="CDD" id="cd00170">
    <property type="entry name" value="SEC14"/>
    <property type="match status" value="1"/>
</dbReference>
<reference evidence="2" key="1">
    <citation type="submission" date="2014-09" db="EMBL/GenBank/DDBJ databases">
        <authorList>
            <person name="Magalhaes I.L.F."/>
            <person name="Oliveira U."/>
            <person name="Santos F.R."/>
            <person name="Vidigal T.H.D.A."/>
            <person name="Brescovit A.D."/>
            <person name="Santos A.J."/>
        </authorList>
    </citation>
    <scope>NUCLEOTIDE SEQUENCE</scope>
</reference>
<dbReference type="InterPro" id="IPR001251">
    <property type="entry name" value="CRAL-TRIO_dom"/>
</dbReference>
<feature type="domain" description="CRAL-TRIO" evidence="1">
    <location>
        <begin position="93"/>
        <end position="251"/>
    </location>
</feature>
<dbReference type="SUPFAM" id="SSF46938">
    <property type="entry name" value="CRAL/TRIO N-terminal domain"/>
    <property type="match status" value="1"/>
</dbReference>